<sequence>MRFLTSLSNRIPSLALLLSLFTSVLLTACGSGRRDDGTLSIVGIVYLLFAVFAFLSLIKQDWSIGKKIIWGLIIWFFPFGGSIIYFLFSGRK</sequence>
<organism evidence="8 9">
    <name type="scientific">Hymenobacter arizonensis</name>
    <name type="common">Siccationidurans arizonensis</name>
    <dbReference type="NCBI Taxonomy" id="1227077"/>
    <lineage>
        <taxon>Bacteria</taxon>
        <taxon>Pseudomonadati</taxon>
        <taxon>Bacteroidota</taxon>
        <taxon>Cytophagia</taxon>
        <taxon>Cytophagales</taxon>
        <taxon>Hymenobacteraceae</taxon>
        <taxon>Hymenobacter</taxon>
    </lineage>
</organism>
<feature type="domain" description="Cardiolipin synthase N-terminal" evidence="7">
    <location>
        <begin position="49"/>
        <end position="89"/>
    </location>
</feature>
<evidence type="ECO:0000256" key="4">
    <source>
        <dbReference type="ARBA" id="ARBA00022989"/>
    </source>
</evidence>
<keyword evidence="9" id="KW-1185">Reference proteome</keyword>
<dbReference type="Proteomes" id="UP000199029">
    <property type="component" value="Unassembled WGS sequence"/>
</dbReference>
<dbReference type="OrthoDB" id="886024at2"/>
<comment type="subcellular location">
    <subcellularLocation>
        <location evidence="1">Cell membrane</location>
        <topology evidence="1">Multi-pass membrane protein</topology>
    </subcellularLocation>
</comment>
<protein>
    <submittedName>
        <fullName evidence="8">Phospholipase_D-nuclease N-terminal</fullName>
    </submittedName>
</protein>
<dbReference type="InterPro" id="IPR027379">
    <property type="entry name" value="CLS_N"/>
</dbReference>
<proteinExistence type="predicted"/>
<evidence type="ECO:0000256" key="1">
    <source>
        <dbReference type="ARBA" id="ARBA00004651"/>
    </source>
</evidence>
<gene>
    <name evidence="8" type="ORF">SAMN04515668_1753</name>
</gene>
<feature type="transmembrane region" description="Helical" evidence="6">
    <location>
        <begin position="39"/>
        <end position="57"/>
    </location>
</feature>
<keyword evidence="3 6" id="KW-0812">Transmembrane</keyword>
<evidence type="ECO:0000313" key="9">
    <source>
        <dbReference type="Proteomes" id="UP000199029"/>
    </source>
</evidence>
<keyword evidence="4 6" id="KW-1133">Transmembrane helix</keyword>
<name>A0A1I5XBI5_HYMAR</name>
<dbReference type="AlphaFoldDB" id="A0A1I5XBI5"/>
<dbReference type="GO" id="GO:0005886">
    <property type="term" value="C:plasma membrane"/>
    <property type="evidence" value="ECO:0007669"/>
    <property type="project" value="UniProtKB-SubCell"/>
</dbReference>
<feature type="transmembrane region" description="Helical" evidence="6">
    <location>
        <begin position="69"/>
        <end position="88"/>
    </location>
</feature>
<evidence type="ECO:0000313" key="8">
    <source>
        <dbReference type="EMBL" id="SFQ29343.1"/>
    </source>
</evidence>
<evidence type="ECO:0000256" key="5">
    <source>
        <dbReference type="ARBA" id="ARBA00023136"/>
    </source>
</evidence>
<evidence type="ECO:0000259" key="7">
    <source>
        <dbReference type="Pfam" id="PF13396"/>
    </source>
</evidence>
<dbReference type="Pfam" id="PF13396">
    <property type="entry name" value="PLDc_N"/>
    <property type="match status" value="1"/>
</dbReference>
<dbReference type="RefSeq" id="WP_092671179.1">
    <property type="nucleotide sequence ID" value="NZ_FOXS01000002.1"/>
</dbReference>
<evidence type="ECO:0000256" key="3">
    <source>
        <dbReference type="ARBA" id="ARBA00022692"/>
    </source>
</evidence>
<reference evidence="9" key="1">
    <citation type="submission" date="2016-10" db="EMBL/GenBank/DDBJ databases">
        <authorList>
            <person name="Varghese N."/>
            <person name="Submissions S."/>
        </authorList>
    </citation>
    <scope>NUCLEOTIDE SEQUENCE [LARGE SCALE GENOMIC DNA]</scope>
    <source>
        <strain evidence="9">OR362-8,ATCC BAA-1266,JCM 13504</strain>
    </source>
</reference>
<evidence type="ECO:0000256" key="2">
    <source>
        <dbReference type="ARBA" id="ARBA00022475"/>
    </source>
</evidence>
<evidence type="ECO:0000256" key="6">
    <source>
        <dbReference type="SAM" id="Phobius"/>
    </source>
</evidence>
<keyword evidence="2" id="KW-1003">Cell membrane</keyword>
<dbReference type="PROSITE" id="PS51257">
    <property type="entry name" value="PROKAR_LIPOPROTEIN"/>
    <property type="match status" value="1"/>
</dbReference>
<accession>A0A1I5XBI5</accession>
<dbReference type="EMBL" id="FOXS01000002">
    <property type="protein sequence ID" value="SFQ29343.1"/>
    <property type="molecule type" value="Genomic_DNA"/>
</dbReference>
<keyword evidence="5 6" id="KW-0472">Membrane</keyword>